<evidence type="ECO:0000256" key="1">
    <source>
        <dbReference type="ARBA" id="ARBA00000085"/>
    </source>
</evidence>
<dbReference type="CDD" id="cd00075">
    <property type="entry name" value="HATPase"/>
    <property type="match status" value="1"/>
</dbReference>
<accession>A0A380P6U4</accession>
<evidence type="ECO:0000259" key="8">
    <source>
        <dbReference type="PROSITE" id="PS50109"/>
    </source>
</evidence>
<proteinExistence type="predicted"/>
<keyword evidence="7" id="KW-0902">Two-component regulatory system</keyword>
<comment type="subcellular location">
    <subcellularLocation>
        <location evidence="2">Membrane</location>
    </subcellularLocation>
</comment>
<gene>
    <name evidence="9" type="primary">yycG</name>
    <name evidence="9" type="ORF">NCTC13645_02046</name>
</gene>
<dbReference type="FunFam" id="3.30.565.10:FF:000006">
    <property type="entry name" value="Sensor histidine kinase WalK"/>
    <property type="match status" value="1"/>
</dbReference>
<evidence type="ECO:0000313" key="10">
    <source>
        <dbReference type="Proteomes" id="UP000254621"/>
    </source>
</evidence>
<evidence type="ECO:0000256" key="6">
    <source>
        <dbReference type="ARBA" id="ARBA00022777"/>
    </source>
</evidence>
<dbReference type="InterPro" id="IPR005467">
    <property type="entry name" value="His_kinase_dom"/>
</dbReference>
<dbReference type="GO" id="GO:0004721">
    <property type="term" value="F:phosphoprotein phosphatase activity"/>
    <property type="evidence" value="ECO:0007669"/>
    <property type="project" value="TreeGrafter"/>
</dbReference>
<keyword evidence="4" id="KW-0597">Phosphoprotein</keyword>
<dbReference type="InterPro" id="IPR003594">
    <property type="entry name" value="HATPase_dom"/>
</dbReference>
<evidence type="ECO:0000256" key="4">
    <source>
        <dbReference type="ARBA" id="ARBA00022553"/>
    </source>
</evidence>
<dbReference type="PROSITE" id="PS50109">
    <property type="entry name" value="HIS_KIN"/>
    <property type="match status" value="1"/>
</dbReference>
<dbReference type="GO" id="GO:0000155">
    <property type="term" value="F:phosphorelay sensor kinase activity"/>
    <property type="evidence" value="ECO:0007669"/>
    <property type="project" value="TreeGrafter"/>
</dbReference>
<dbReference type="EMBL" id="UHIV01000005">
    <property type="protein sequence ID" value="SUP60923.1"/>
    <property type="molecule type" value="Genomic_DNA"/>
</dbReference>
<evidence type="ECO:0000256" key="3">
    <source>
        <dbReference type="ARBA" id="ARBA00012438"/>
    </source>
</evidence>
<dbReference type="SUPFAM" id="SSF55874">
    <property type="entry name" value="ATPase domain of HSP90 chaperone/DNA topoisomerase II/histidine kinase"/>
    <property type="match status" value="1"/>
</dbReference>
<evidence type="ECO:0000256" key="5">
    <source>
        <dbReference type="ARBA" id="ARBA00022679"/>
    </source>
</evidence>
<keyword evidence="5 9" id="KW-0808">Transferase</keyword>
<sequence length="151" mass="17082">MIIANDDEPKKRYTIRREIPQSQIWVELDTSKFTQVIDNLMNNAIKYSPDGGVITARLDDKQTEVVLSISDQGLGIPAADVNHVFDRFFRVDKARSRAQGGSGLGLAISKEIVERFDGRIWVESVEGQGSTFFIALPYEPYELDDEDVWDD</sequence>
<evidence type="ECO:0000256" key="7">
    <source>
        <dbReference type="ARBA" id="ARBA00023012"/>
    </source>
</evidence>
<dbReference type="PANTHER" id="PTHR45453">
    <property type="entry name" value="PHOSPHATE REGULON SENSOR PROTEIN PHOR"/>
    <property type="match status" value="1"/>
</dbReference>
<dbReference type="SMART" id="SM00387">
    <property type="entry name" value="HATPase_c"/>
    <property type="match status" value="1"/>
</dbReference>
<organism evidence="9 10">
    <name type="scientific">Weissella viridescens</name>
    <name type="common">Lactobacillus viridescens</name>
    <dbReference type="NCBI Taxonomy" id="1629"/>
    <lineage>
        <taxon>Bacteria</taxon>
        <taxon>Bacillati</taxon>
        <taxon>Bacillota</taxon>
        <taxon>Bacilli</taxon>
        <taxon>Lactobacillales</taxon>
        <taxon>Lactobacillaceae</taxon>
        <taxon>Weissella</taxon>
    </lineage>
</organism>
<dbReference type="InterPro" id="IPR050351">
    <property type="entry name" value="BphY/WalK/GraS-like"/>
</dbReference>
<dbReference type="Pfam" id="PF02518">
    <property type="entry name" value="HATPase_c"/>
    <property type="match status" value="1"/>
</dbReference>
<comment type="catalytic activity">
    <reaction evidence="1">
        <text>ATP + protein L-histidine = ADP + protein N-phospho-L-histidine.</text>
        <dbReference type="EC" id="2.7.13.3"/>
    </reaction>
</comment>
<dbReference type="Proteomes" id="UP000254621">
    <property type="component" value="Unassembled WGS sequence"/>
</dbReference>
<dbReference type="EC" id="2.7.13.3" evidence="3"/>
<dbReference type="GO" id="GO:0016036">
    <property type="term" value="P:cellular response to phosphate starvation"/>
    <property type="evidence" value="ECO:0007669"/>
    <property type="project" value="TreeGrafter"/>
</dbReference>
<name>A0A380P6U4_WEIVI</name>
<feature type="domain" description="Histidine kinase" evidence="8">
    <location>
        <begin position="1"/>
        <end position="140"/>
    </location>
</feature>
<dbReference type="InterPro" id="IPR036890">
    <property type="entry name" value="HATPase_C_sf"/>
</dbReference>
<evidence type="ECO:0000256" key="2">
    <source>
        <dbReference type="ARBA" id="ARBA00004370"/>
    </source>
</evidence>
<reference evidence="9 10" key="1">
    <citation type="submission" date="2018-06" db="EMBL/GenBank/DDBJ databases">
        <authorList>
            <consortium name="Pathogen Informatics"/>
            <person name="Doyle S."/>
        </authorList>
    </citation>
    <scope>NUCLEOTIDE SEQUENCE [LARGE SCALE GENOMIC DNA]</scope>
    <source>
        <strain evidence="9 10">NCTC13645</strain>
    </source>
</reference>
<dbReference type="PRINTS" id="PR00344">
    <property type="entry name" value="BCTRLSENSOR"/>
</dbReference>
<dbReference type="InterPro" id="IPR004358">
    <property type="entry name" value="Sig_transdc_His_kin-like_C"/>
</dbReference>
<evidence type="ECO:0000313" key="9">
    <source>
        <dbReference type="EMBL" id="SUP60923.1"/>
    </source>
</evidence>
<dbReference type="Gene3D" id="3.30.565.10">
    <property type="entry name" value="Histidine kinase-like ATPase, C-terminal domain"/>
    <property type="match status" value="1"/>
</dbReference>
<dbReference type="PANTHER" id="PTHR45453:SF1">
    <property type="entry name" value="PHOSPHATE REGULON SENSOR PROTEIN PHOR"/>
    <property type="match status" value="1"/>
</dbReference>
<dbReference type="AlphaFoldDB" id="A0A380P6U4"/>
<protein>
    <recommendedName>
        <fullName evidence="3">histidine kinase</fullName>
        <ecNumber evidence="3">2.7.13.3</ecNumber>
    </recommendedName>
</protein>
<dbReference type="GO" id="GO:0005886">
    <property type="term" value="C:plasma membrane"/>
    <property type="evidence" value="ECO:0007669"/>
    <property type="project" value="TreeGrafter"/>
</dbReference>
<keyword evidence="6 9" id="KW-0418">Kinase</keyword>